<evidence type="ECO:0000313" key="4">
    <source>
        <dbReference type="Proteomes" id="UP000219271"/>
    </source>
</evidence>
<sequence>MKFKTISMKEVEIRNWIGTGRIISLNSPDDFLVIRMCELKRVDNFLSFSSAWGNFSLAEPGRFLSTISRASVFEDAFIEPDEWIFDLINNRLKPPFRQLFSLISKNNVTESVLIETEINLTEKGETSVHYAQLSIDLLETWQSLAIFNQVPSPFSLSMPINFPVIAGHLKLSLKECLNLNPKDVLIPAIPLISVKGEGVIRIGKTELYFELEPESENSHQYILSITGKQGHNLMTDYDSETQQSGNDTLNERKDYLQVPSQTGFNDLPLELTIRCGNLSMTLGELQNLDAGSTLLVEHVTPGEALLCHGNYLLAKGELVNVNGALGLQIKSMFRAVPG</sequence>
<dbReference type="InterPro" id="IPR001543">
    <property type="entry name" value="FliN-like_C"/>
</dbReference>
<dbReference type="SUPFAM" id="SSF101801">
    <property type="entry name" value="Surface presentation of antigens (SPOA)"/>
    <property type="match status" value="1"/>
</dbReference>
<dbReference type="GO" id="GO:0003774">
    <property type="term" value="F:cytoskeletal motor activity"/>
    <property type="evidence" value="ECO:0007669"/>
    <property type="project" value="InterPro"/>
</dbReference>
<proteinExistence type="inferred from homology"/>
<name>A0A286C027_9GAMM</name>
<dbReference type="GO" id="GO:0006935">
    <property type="term" value="P:chemotaxis"/>
    <property type="evidence" value="ECO:0007669"/>
    <property type="project" value="InterPro"/>
</dbReference>
<dbReference type="RefSeq" id="WP_097097529.1">
    <property type="nucleotide sequence ID" value="NZ_OCMY01000001.1"/>
</dbReference>
<dbReference type="InterPro" id="IPR036429">
    <property type="entry name" value="SpoA-like_sf"/>
</dbReference>
<keyword evidence="4" id="KW-1185">Reference proteome</keyword>
<dbReference type="AlphaFoldDB" id="A0A286C027"/>
<comment type="similarity">
    <text evidence="1">Belongs to the FliN/MopA/SpaO family.</text>
</comment>
<dbReference type="OrthoDB" id="6516509at2"/>
<dbReference type="Gene3D" id="2.30.330.10">
    <property type="entry name" value="SpoA-like"/>
    <property type="match status" value="1"/>
</dbReference>
<dbReference type="PRINTS" id="PR00956">
    <property type="entry name" value="FLGMOTORFLIN"/>
</dbReference>
<reference evidence="4" key="1">
    <citation type="submission" date="2017-09" db="EMBL/GenBank/DDBJ databases">
        <authorList>
            <person name="Varghese N."/>
            <person name="Submissions S."/>
        </authorList>
    </citation>
    <scope>NUCLEOTIDE SEQUENCE [LARGE SCALE GENOMIC DNA]</scope>
    <source>
        <strain evidence="4">JKS000234</strain>
    </source>
</reference>
<protein>
    <submittedName>
        <fullName evidence="3">Type III secretion protein Q</fullName>
    </submittedName>
</protein>
<dbReference type="Proteomes" id="UP000219271">
    <property type="component" value="Unassembled WGS sequence"/>
</dbReference>
<dbReference type="GO" id="GO:0009425">
    <property type="term" value="C:bacterial-type flagellum basal body"/>
    <property type="evidence" value="ECO:0007669"/>
    <property type="project" value="InterPro"/>
</dbReference>
<dbReference type="GO" id="GO:0071973">
    <property type="term" value="P:bacterial-type flagellum-dependent cell motility"/>
    <property type="evidence" value="ECO:0007669"/>
    <property type="project" value="InterPro"/>
</dbReference>
<feature type="domain" description="Flagellar motor switch protein FliN-like C-terminal" evidence="2">
    <location>
        <begin position="265"/>
        <end position="332"/>
    </location>
</feature>
<gene>
    <name evidence="3" type="ORF">SAMN06273570_4216</name>
</gene>
<dbReference type="EMBL" id="OCMY01000001">
    <property type="protein sequence ID" value="SOD39762.1"/>
    <property type="molecule type" value="Genomic_DNA"/>
</dbReference>
<organism evidence="3 4">
    <name type="scientific">Candidatus Pantoea floridensis</name>
    <dbReference type="NCBI Taxonomy" id="1938870"/>
    <lineage>
        <taxon>Bacteria</taxon>
        <taxon>Pseudomonadati</taxon>
        <taxon>Pseudomonadota</taxon>
        <taxon>Gammaproteobacteria</taxon>
        <taxon>Enterobacterales</taxon>
        <taxon>Erwiniaceae</taxon>
        <taxon>Pantoea</taxon>
    </lineage>
</organism>
<dbReference type="Pfam" id="PF01052">
    <property type="entry name" value="FliMN_C"/>
    <property type="match status" value="1"/>
</dbReference>
<accession>A0A286C027</accession>
<evidence type="ECO:0000259" key="2">
    <source>
        <dbReference type="Pfam" id="PF01052"/>
    </source>
</evidence>
<dbReference type="InterPro" id="IPR001172">
    <property type="entry name" value="FliN_T3SS_HrcQb"/>
</dbReference>
<evidence type="ECO:0000256" key="1">
    <source>
        <dbReference type="ARBA" id="ARBA00009226"/>
    </source>
</evidence>
<evidence type="ECO:0000313" key="3">
    <source>
        <dbReference type="EMBL" id="SOD39762.1"/>
    </source>
</evidence>